<dbReference type="STRING" id="310782.SAMN05216499_110102"/>
<sequence>MLTVPRMKRFATLRTAAAVAAVTALALTASACGSGSGASGSGTLTVWSLQNDTLNPVQQSSVASYNAAHHAKVTMKTFVNDPYKAKLQTGLGGAEAPDVFLNWGGGNLAEYVKAGNVADLSTRLDSGFRKEFLPSVLAGGTVGGKVYGVPMEGVQPVALFYNKTVFAAAGIKEPPASWAQLLTDIDRLKARHITPIALAGSQSWTELMWLEYLLDRVGGPRAFAAIEAGKAGAWQDPAVATALSMIRDLVDRGAFGKKYSTLGQDSGGANALLSSGKAGMELMGSWAYADLLTTAPAFVKAGKLGWTTFPTVPGGKGDPRNVVGNPCNYFSVTERSADKSGAVDFIEKTVAQPSYIADLLSIGHVPAIAGIKGQLMGGVNPEYTGFIYGMVADAPTFTQSWDQALAPDVSAEMLTDLQKAFNRLMTPKQFVQAMAS</sequence>
<dbReference type="SUPFAM" id="SSF53850">
    <property type="entry name" value="Periplasmic binding protein-like II"/>
    <property type="match status" value="1"/>
</dbReference>
<accession>A0A1M7I0C2</accession>
<dbReference type="AlphaFoldDB" id="A0A1M7I0C2"/>
<feature type="chain" id="PRO_5039361846" evidence="1">
    <location>
        <begin position="32"/>
        <end position="436"/>
    </location>
</feature>
<name>A0A1M7I0C2_9ACTN</name>
<organism evidence="2 3">
    <name type="scientific">Actinacidiphila paucisporea</name>
    <dbReference type="NCBI Taxonomy" id="310782"/>
    <lineage>
        <taxon>Bacteria</taxon>
        <taxon>Bacillati</taxon>
        <taxon>Actinomycetota</taxon>
        <taxon>Actinomycetes</taxon>
        <taxon>Kitasatosporales</taxon>
        <taxon>Streptomycetaceae</taxon>
        <taxon>Actinacidiphila</taxon>
    </lineage>
</organism>
<dbReference type="Proteomes" id="UP000184111">
    <property type="component" value="Unassembled WGS sequence"/>
</dbReference>
<dbReference type="PROSITE" id="PS51257">
    <property type="entry name" value="PROKAR_LIPOPROTEIN"/>
    <property type="match status" value="1"/>
</dbReference>
<dbReference type="PANTHER" id="PTHR43649">
    <property type="entry name" value="ARABINOSE-BINDING PROTEIN-RELATED"/>
    <property type="match status" value="1"/>
</dbReference>
<dbReference type="InterPro" id="IPR006059">
    <property type="entry name" value="SBP"/>
</dbReference>
<evidence type="ECO:0000256" key="1">
    <source>
        <dbReference type="SAM" id="SignalP"/>
    </source>
</evidence>
<reference evidence="2 3" key="1">
    <citation type="submission" date="2016-11" db="EMBL/GenBank/DDBJ databases">
        <authorList>
            <person name="Jaros S."/>
            <person name="Januszkiewicz K."/>
            <person name="Wedrychowicz H."/>
        </authorList>
    </citation>
    <scope>NUCLEOTIDE SEQUENCE [LARGE SCALE GENOMIC DNA]</scope>
    <source>
        <strain evidence="2 3">CGMCC 4.2025</strain>
    </source>
</reference>
<dbReference type="EMBL" id="FRBI01000010">
    <property type="protein sequence ID" value="SHM34098.1"/>
    <property type="molecule type" value="Genomic_DNA"/>
</dbReference>
<dbReference type="PANTHER" id="PTHR43649:SF14">
    <property type="entry name" value="BLR3389 PROTEIN"/>
    <property type="match status" value="1"/>
</dbReference>
<evidence type="ECO:0000313" key="2">
    <source>
        <dbReference type="EMBL" id="SHM34098.1"/>
    </source>
</evidence>
<dbReference type="InterPro" id="IPR050490">
    <property type="entry name" value="Bact_solute-bd_prot1"/>
</dbReference>
<proteinExistence type="predicted"/>
<gene>
    <name evidence="2" type="ORF">SAMN05216499_110102</name>
</gene>
<feature type="signal peptide" evidence="1">
    <location>
        <begin position="1"/>
        <end position="31"/>
    </location>
</feature>
<protein>
    <submittedName>
        <fullName evidence="2">Carbohydrate ABC transporter substrate-binding protein, CUT1 family</fullName>
    </submittedName>
</protein>
<dbReference type="Pfam" id="PF01547">
    <property type="entry name" value="SBP_bac_1"/>
    <property type="match status" value="1"/>
</dbReference>
<dbReference type="Gene3D" id="3.40.190.10">
    <property type="entry name" value="Periplasmic binding protein-like II"/>
    <property type="match status" value="2"/>
</dbReference>
<keyword evidence="3" id="KW-1185">Reference proteome</keyword>
<evidence type="ECO:0000313" key="3">
    <source>
        <dbReference type="Proteomes" id="UP000184111"/>
    </source>
</evidence>
<keyword evidence="1" id="KW-0732">Signal</keyword>